<reference evidence="2" key="2">
    <citation type="submission" date="2023-05" db="EMBL/GenBank/DDBJ databases">
        <authorList>
            <consortium name="Lawrence Berkeley National Laboratory"/>
            <person name="Steindorff A."/>
            <person name="Hensen N."/>
            <person name="Bonometti L."/>
            <person name="Westerberg I."/>
            <person name="Brannstrom I.O."/>
            <person name="Guillou S."/>
            <person name="Cros-Aarteil S."/>
            <person name="Calhoun S."/>
            <person name="Haridas S."/>
            <person name="Kuo A."/>
            <person name="Mondo S."/>
            <person name="Pangilinan J."/>
            <person name="Riley R."/>
            <person name="Labutti K."/>
            <person name="Andreopoulos B."/>
            <person name="Lipzen A."/>
            <person name="Chen C."/>
            <person name="Yanf M."/>
            <person name="Daum C."/>
            <person name="Ng V."/>
            <person name="Clum A."/>
            <person name="Ohm R."/>
            <person name="Martin F."/>
            <person name="Silar P."/>
            <person name="Natvig D."/>
            <person name="Lalanne C."/>
            <person name="Gautier V."/>
            <person name="Ament-Velasquez S.L."/>
            <person name="Kruys A."/>
            <person name="Hutchinson M.I."/>
            <person name="Powell A.J."/>
            <person name="Barry K."/>
            <person name="Miller A.N."/>
            <person name="Grigoriev I.V."/>
            <person name="Debuchy R."/>
            <person name="Gladieux P."/>
            <person name="Thoren M.H."/>
            <person name="Johannesson H."/>
        </authorList>
    </citation>
    <scope>NUCLEOTIDE SEQUENCE</scope>
    <source>
        <strain evidence="2">CBS 359.72</strain>
    </source>
</reference>
<comment type="caution">
    <text evidence="2">The sequence shown here is derived from an EMBL/GenBank/DDBJ whole genome shotgun (WGS) entry which is preliminary data.</text>
</comment>
<dbReference type="Proteomes" id="UP001303647">
    <property type="component" value="Unassembled WGS sequence"/>
</dbReference>
<sequence>MFLNVIDYYMSPQGILDELELQWLGGNFVVVYGLRAWNRRFRRQSPRIPRQALPCGPWTPEDPNNKLPKCQMFLDRMLIEWRFGIASDYEPSTIEGVEPYGPDQQLPRDPYGGDMARGADRAAATILGAGGNYATHQLDAAKAAKAYVRQVRKWTADAKKTEVTRDALAVACHRAIRTGSVSYAEPSPFIAQKPPRRDGPPICILPYLQIAHVNKNRKPLSNAFAKLSLDSTKTRTNTQHTVNQVAGIARPQHGTGAGGGDAHTHANAKKPAAPVRAVGSSSSSRSAATPTSVSRHQVGTVSSAAARRGNDANVQHQSIHPQYGQTQQTQHVQKTQKIQTSQSAHLPPTVP</sequence>
<dbReference type="EMBL" id="MU857756">
    <property type="protein sequence ID" value="KAK4244129.1"/>
    <property type="molecule type" value="Genomic_DNA"/>
</dbReference>
<evidence type="ECO:0000313" key="3">
    <source>
        <dbReference type="Proteomes" id="UP001303647"/>
    </source>
</evidence>
<feature type="compositionally biased region" description="Low complexity" evidence="1">
    <location>
        <begin position="322"/>
        <end position="340"/>
    </location>
</feature>
<name>A0AAN7HLA7_9PEZI</name>
<feature type="region of interest" description="Disordered" evidence="1">
    <location>
        <begin position="242"/>
        <end position="351"/>
    </location>
</feature>
<dbReference type="AlphaFoldDB" id="A0AAN7HLA7"/>
<gene>
    <name evidence="2" type="ORF">C7999DRAFT_35517</name>
</gene>
<proteinExistence type="predicted"/>
<accession>A0AAN7HLA7</accession>
<reference evidence="2" key="1">
    <citation type="journal article" date="2023" name="Mol. Phylogenet. Evol.">
        <title>Genome-scale phylogeny and comparative genomics of the fungal order Sordariales.</title>
        <authorList>
            <person name="Hensen N."/>
            <person name="Bonometti L."/>
            <person name="Westerberg I."/>
            <person name="Brannstrom I.O."/>
            <person name="Guillou S."/>
            <person name="Cros-Aarteil S."/>
            <person name="Calhoun S."/>
            <person name="Haridas S."/>
            <person name="Kuo A."/>
            <person name="Mondo S."/>
            <person name="Pangilinan J."/>
            <person name="Riley R."/>
            <person name="LaButti K."/>
            <person name="Andreopoulos B."/>
            <person name="Lipzen A."/>
            <person name="Chen C."/>
            <person name="Yan M."/>
            <person name="Daum C."/>
            <person name="Ng V."/>
            <person name="Clum A."/>
            <person name="Steindorff A."/>
            <person name="Ohm R.A."/>
            <person name="Martin F."/>
            <person name="Silar P."/>
            <person name="Natvig D.O."/>
            <person name="Lalanne C."/>
            <person name="Gautier V."/>
            <person name="Ament-Velasquez S.L."/>
            <person name="Kruys A."/>
            <person name="Hutchinson M.I."/>
            <person name="Powell A.J."/>
            <person name="Barry K."/>
            <person name="Miller A.N."/>
            <person name="Grigoriev I.V."/>
            <person name="Debuchy R."/>
            <person name="Gladieux P."/>
            <person name="Hiltunen Thoren M."/>
            <person name="Johannesson H."/>
        </authorList>
    </citation>
    <scope>NUCLEOTIDE SEQUENCE</scope>
    <source>
        <strain evidence="2">CBS 359.72</strain>
    </source>
</reference>
<feature type="compositionally biased region" description="Low complexity" evidence="1">
    <location>
        <begin position="271"/>
        <end position="295"/>
    </location>
</feature>
<organism evidence="2 3">
    <name type="scientific">Corynascus novoguineensis</name>
    <dbReference type="NCBI Taxonomy" id="1126955"/>
    <lineage>
        <taxon>Eukaryota</taxon>
        <taxon>Fungi</taxon>
        <taxon>Dikarya</taxon>
        <taxon>Ascomycota</taxon>
        <taxon>Pezizomycotina</taxon>
        <taxon>Sordariomycetes</taxon>
        <taxon>Sordariomycetidae</taxon>
        <taxon>Sordariales</taxon>
        <taxon>Chaetomiaceae</taxon>
        <taxon>Corynascus</taxon>
    </lineage>
</organism>
<protein>
    <submittedName>
        <fullName evidence="2">Uncharacterized protein</fullName>
    </submittedName>
</protein>
<evidence type="ECO:0000256" key="1">
    <source>
        <dbReference type="SAM" id="MobiDB-lite"/>
    </source>
</evidence>
<keyword evidence="3" id="KW-1185">Reference proteome</keyword>
<evidence type="ECO:0000313" key="2">
    <source>
        <dbReference type="EMBL" id="KAK4244129.1"/>
    </source>
</evidence>